<dbReference type="GO" id="GO:0006508">
    <property type="term" value="P:proteolysis"/>
    <property type="evidence" value="ECO:0007669"/>
    <property type="project" value="UniProtKB-KW"/>
</dbReference>
<dbReference type="Pfam" id="PF01427">
    <property type="entry name" value="Peptidase_M15"/>
    <property type="match status" value="1"/>
</dbReference>
<keyword evidence="4" id="KW-0378">Hydrolase</keyword>
<dbReference type="GO" id="GO:0160237">
    <property type="term" value="F:D-Ala-D-Ala dipeptidase activity"/>
    <property type="evidence" value="ECO:0007669"/>
    <property type="project" value="UniProtKB-EC"/>
</dbReference>
<comment type="catalytic activity">
    <reaction evidence="1">
        <text>D-alanyl-D-alanine + H2O = 2 D-alanine</text>
        <dbReference type="Rhea" id="RHEA:20661"/>
        <dbReference type="ChEBI" id="CHEBI:15377"/>
        <dbReference type="ChEBI" id="CHEBI:57416"/>
        <dbReference type="ChEBI" id="CHEBI:57822"/>
        <dbReference type="EC" id="3.4.13.22"/>
    </reaction>
</comment>
<evidence type="ECO:0000256" key="6">
    <source>
        <dbReference type="ARBA" id="ARBA00022997"/>
    </source>
</evidence>
<dbReference type="InterPro" id="IPR000755">
    <property type="entry name" value="A_A_dipeptidase"/>
</dbReference>
<proteinExistence type="predicted"/>
<evidence type="ECO:0000256" key="4">
    <source>
        <dbReference type="ARBA" id="ARBA00022801"/>
    </source>
</evidence>
<organism evidence="9 10">
    <name type="scientific">Candidatus Falkowbacteria bacterium RIFOXYC2_FULL_36_12</name>
    <dbReference type="NCBI Taxonomy" id="1798002"/>
    <lineage>
        <taxon>Bacteria</taxon>
        <taxon>Candidatus Falkowiibacteriota</taxon>
    </lineage>
</organism>
<evidence type="ECO:0008006" key="11">
    <source>
        <dbReference type="Google" id="ProtNLM"/>
    </source>
</evidence>
<reference evidence="9 10" key="1">
    <citation type="journal article" date="2016" name="Nat. Commun.">
        <title>Thousands of microbial genomes shed light on interconnected biogeochemical processes in an aquifer system.</title>
        <authorList>
            <person name="Anantharaman K."/>
            <person name="Brown C.T."/>
            <person name="Hug L.A."/>
            <person name="Sharon I."/>
            <person name="Castelle C.J."/>
            <person name="Probst A.J."/>
            <person name="Thomas B.C."/>
            <person name="Singh A."/>
            <person name="Wilkins M.J."/>
            <person name="Karaoz U."/>
            <person name="Brodie E.L."/>
            <person name="Williams K.H."/>
            <person name="Hubbard S.S."/>
            <person name="Banfield J.F."/>
        </authorList>
    </citation>
    <scope>NUCLEOTIDE SEQUENCE [LARGE SCALE GENOMIC DNA]</scope>
</reference>
<dbReference type="Gene3D" id="3.30.1380.10">
    <property type="match status" value="1"/>
</dbReference>
<keyword evidence="5" id="KW-0862">Zinc</keyword>
<evidence type="ECO:0000313" key="9">
    <source>
        <dbReference type="EMBL" id="OGF33501.1"/>
    </source>
</evidence>
<evidence type="ECO:0000313" key="10">
    <source>
        <dbReference type="Proteomes" id="UP000179001"/>
    </source>
</evidence>
<evidence type="ECO:0000256" key="8">
    <source>
        <dbReference type="ARBA" id="ARBA00023316"/>
    </source>
</evidence>
<dbReference type="EMBL" id="MFGJ01000001">
    <property type="protein sequence ID" value="OGF33501.1"/>
    <property type="molecule type" value="Genomic_DNA"/>
</dbReference>
<keyword evidence="6" id="KW-0224">Dipeptidase</keyword>
<accession>A0A1F5T4X8</accession>
<keyword evidence="3" id="KW-0479">Metal-binding</keyword>
<protein>
    <recommendedName>
        <fullName evidence="11">D-alanyl-D-alanine dipeptidase</fullName>
    </recommendedName>
</protein>
<evidence type="ECO:0000256" key="2">
    <source>
        <dbReference type="ARBA" id="ARBA00022670"/>
    </source>
</evidence>
<dbReference type="PANTHER" id="PTHR43126">
    <property type="entry name" value="D-ALANYL-D-ALANINE DIPEPTIDASE"/>
    <property type="match status" value="1"/>
</dbReference>
<dbReference type="GO" id="GO:0046872">
    <property type="term" value="F:metal ion binding"/>
    <property type="evidence" value="ECO:0007669"/>
    <property type="project" value="UniProtKB-KW"/>
</dbReference>
<evidence type="ECO:0000256" key="7">
    <source>
        <dbReference type="ARBA" id="ARBA00023049"/>
    </source>
</evidence>
<name>A0A1F5T4X8_9BACT</name>
<keyword evidence="7" id="KW-0482">Metalloprotease</keyword>
<dbReference type="SUPFAM" id="SSF55166">
    <property type="entry name" value="Hedgehog/DD-peptidase"/>
    <property type="match status" value="1"/>
</dbReference>
<evidence type="ECO:0000256" key="3">
    <source>
        <dbReference type="ARBA" id="ARBA00022723"/>
    </source>
</evidence>
<keyword evidence="2" id="KW-0645">Protease</keyword>
<dbReference type="Proteomes" id="UP000179001">
    <property type="component" value="Unassembled WGS sequence"/>
</dbReference>
<evidence type="ECO:0000256" key="1">
    <source>
        <dbReference type="ARBA" id="ARBA00001362"/>
    </source>
</evidence>
<evidence type="ECO:0000256" key="5">
    <source>
        <dbReference type="ARBA" id="ARBA00022833"/>
    </source>
</evidence>
<keyword evidence="8" id="KW-0961">Cell wall biogenesis/degradation</keyword>
<dbReference type="GO" id="GO:0071555">
    <property type="term" value="P:cell wall organization"/>
    <property type="evidence" value="ECO:0007669"/>
    <property type="project" value="UniProtKB-KW"/>
</dbReference>
<sequence>MINIKECNEPLVNINKVCPNIIINLGKRRMKKEKTAYLRKTVAEMIWRAEKELPDGMTFIINDAWRPQYVQEEIKKWFIDRFSKKHPSWTKDKIIKEVEKYVAPSDGKNASGHMTGGAVDLRLWKNGRKIPMKSSKLTYQENAKSFQPKLSKYIQQNRETMFASLKKAGLSNYPKEYWHWSYGDIWWAKRNKKKIAIYGVIKNIS</sequence>
<dbReference type="InterPro" id="IPR009045">
    <property type="entry name" value="Zn_M74/Hedgehog-like"/>
</dbReference>
<dbReference type="GO" id="GO:0008237">
    <property type="term" value="F:metallopeptidase activity"/>
    <property type="evidence" value="ECO:0007669"/>
    <property type="project" value="UniProtKB-KW"/>
</dbReference>
<dbReference type="AlphaFoldDB" id="A0A1F5T4X8"/>
<comment type="caution">
    <text evidence="9">The sequence shown here is derived from an EMBL/GenBank/DDBJ whole genome shotgun (WGS) entry which is preliminary data.</text>
</comment>
<gene>
    <name evidence="9" type="ORF">A2478_02330</name>
</gene>
<dbReference type="STRING" id="1798002.A2478_02330"/>